<evidence type="ECO:0000256" key="8">
    <source>
        <dbReference type="PROSITE-ProRule" id="PRU01026"/>
    </source>
</evidence>
<evidence type="ECO:0000256" key="2">
    <source>
        <dbReference type="ARBA" id="ARBA00022603"/>
    </source>
</evidence>
<evidence type="ECO:0000256" key="6">
    <source>
        <dbReference type="ARBA" id="ARBA00029941"/>
    </source>
</evidence>
<keyword evidence="2 8" id="KW-0489">Methyltransferase</keyword>
<feature type="domain" description="Ribosomal RNA adenine methylase transferase N-terminal" evidence="9">
    <location>
        <begin position="32"/>
        <end position="197"/>
    </location>
</feature>
<dbReference type="RefSeq" id="WP_085494441.1">
    <property type="nucleotide sequence ID" value="NZ_FXAZ01000002.1"/>
</dbReference>
<feature type="binding site" evidence="8">
    <location>
        <position position="114"/>
    </location>
    <ligand>
        <name>S-adenosyl-L-methionine</name>
        <dbReference type="ChEBI" id="CHEBI:59789"/>
    </ligand>
</feature>
<evidence type="ECO:0000313" key="10">
    <source>
        <dbReference type="EMBL" id="SMG37882.1"/>
    </source>
</evidence>
<comment type="similarity">
    <text evidence="8">Belongs to the class I-like SAM-binding methyltransferase superfamily. rRNA adenine N(6)-methyltransferase family.</text>
</comment>
<feature type="binding site" evidence="8">
    <location>
        <position position="73"/>
    </location>
    <ligand>
        <name>S-adenosyl-L-methionine</name>
        <dbReference type="ChEBI" id="CHEBI:59789"/>
    </ligand>
</feature>
<dbReference type="STRING" id="1852522.SAMN06295960_2258"/>
<feature type="binding site" evidence="8">
    <location>
        <position position="27"/>
    </location>
    <ligand>
        <name>S-adenosyl-L-methionine</name>
        <dbReference type="ChEBI" id="CHEBI:59789"/>
    </ligand>
</feature>
<sequence>MTRNKRKPSYHKASCEKTPNFSGQHFLHHPGTIEDIVNCAKLSREDVVIELGAGKGALTTRLVQKAGKVLAIEYDPKLVERLIRKTSSYPNISIIQQDILKLRFPKEKFVVVSNIPYAITTPIMKLLLAPASSGLEKGMIVMEKGAARRFTSASIRSDYVLYWRMFFDLQMGRTLPRGSFTPPPNVDSVVLVVKRRTTPIIPYKHHSLFKRFAEWVMRHPDVPLNMVLKSIFTPPQIKQLRRRAELDADMSVSMLDEWKWGEIFLTMIQVVPKPFWPKPSRHSRKKR</sequence>
<dbReference type="AlphaFoldDB" id="A0A1X7K9X5"/>
<dbReference type="PROSITE" id="PS01131">
    <property type="entry name" value="RRNA_A_DIMETH"/>
    <property type="match status" value="1"/>
</dbReference>
<reference evidence="10 11" key="1">
    <citation type="submission" date="2017-04" db="EMBL/GenBank/DDBJ databases">
        <authorList>
            <person name="Afonso C.L."/>
            <person name="Miller P.J."/>
            <person name="Scott M.A."/>
            <person name="Spackman E."/>
            <person name="Goraichik I."/>
            <person name="Dimitrov K.M."/>
            <person name="Suarez D.L."/>
            <person name="Swayne D.E."/>
        </authorList>
    </citation>
    <scope>NUCLEOTIDE SEQUENCE [LARGE SCALE GENOMIC DNA]</scope>
    <source>
        <strain evidence="10 11">11</strain>
    </source>
</reference>
<dbReference type="OrthoDB" id="9786598at2"/>
<dbReference type="PROSITE" id="PS51689">
    <property type="entry name" value="SAM_RNA_A_N6_MT"/>
    <property type="match status" value="1"/>
</dbReference>
<dbReference type="InterPro" id="IPR020596">
    <property type="entry name" value="rRNA_Ade_Mease_Trfase_CS"/>
</dbReference>
<feature type="binding site" evidence="8">
    <location>
        <position position="98"/>
    </location>
    <ligand>
        <name>S-adenosyl-L-methionine</name>
        <dbReference type="ChEBI" id="CHEBI:59789"/>
    </ligand>
</feature>
<dbReference type="PANTHER" id="PTHR11727">
    <property type="entry name" value="DIMETHYLADENOSINE TRANSFERASE"/>
    <property type="match status" value="1"/>
</dbReference>
<keyword evidence="4 8" id="KW-0949">S-adenosyl-L-methionine</keyword>
<dbReference type="Proteomes" id="UP000193834">
    <property type="component" value="Unassembled WGS sequence"/>
</dbReference>
<dbReference type="InterPro" id="IPR020598">
    <property type="entry name" value="rRNA_Ade_methylase_Trfase_N"/>
</dbReference>
<keyword evidence="5 8" id="KW-0694">RNA-binding</keyword>
<evidence type="ECO:0000256" key="3">
    <source>
        <dbReference type="ARBA" id="ARBA00022679"/>
    </source>
</evidence>
<protein>
    <recommendedName>
        <fullName evidence="1">rRNA adenine N-6-methyltransferase</fullName>
    </recommendedName>
    <alternativeName>
        <fullName evidence="7">Erythromycin resistance protein</fullName>
    </alternativeName>
    <alternativeName>
        <fullName evidence="6">Macrolide-lincosamide-streptogramin B resistance protein</fullName>
    </alternativeName>
</protein>
<accession>A0A1X7K9X5</accession>
<dbReference type="NCBIfam" id="NF000499">
    <property type="entry name" value="Erm23S_rRNA_broad"/>
    <property type="match status" value="1"/>
</dbReference>
<dbReference type="Pfam" id="PF00398">
    <property type="entry name" value="RrnaAD"/>
    <property type="match status" value="1"/>
</dbReference>
<feature type="binding site" evidence="8">
    <location>
        <position position="52"/>
    </location>
    <ligand>
        <name>S-adenosyl-L-methionine</name>
        <dbReference type="ChEBI" id="CHEBI:59789"/>
    </ligand>
</feature>
<dbReference type="Gene3D" id="3.40.50.150">
    <property type="entry name" value="Vaccinia Virus protein VP39"/>
    <property type="match status" value="1"/>
</dbReference>
<evidence type="ECO:0000256" key="1">
    <source>
        <dbReference type="ARBA" id="ARBA00016505"/>
    </source>
</evidence>
<dbReference type="InterPro" id="IPR001737">
    <property type="entry name" value="KsgA/Erm"/>
</dbReference>
<dbReference type="InterPro" id="IPR023165">
    <property type="entry name" value="rRNA_Ade_diMease-like_C"/>
</dbReference>
<feature type="binding site" evidence="8">
    <location>
        <position position="25"/>
    </location>
    <ligand>
        <name>S-adenosyl-L-methionine</name>
        <dbReference type="ChEBI" id="CHEBI:59789"/>
    </ligand>
</feature>
<keyword evidence="3 8" id="KW-0808">Transferase</keyword>
<proteinExistence type="inferred from homology"/>
<dbReference type="SMART" id="SM00650">
    <property type="entry name" value="rADc"/>
    <property type="match status" value="1"/>
</dbReference>
<keyword evidence="11" id="KW-1185">Reference proteome</keyword>
<dbReference type="SUPFAM" id="SSF53335">
    <property type="entry name" value="S-adenosyl-L-methionine-dependent methyltransferases"/>
    <property type="match status" value="1"/>
</dbReference>
<evidence type="ECO:0000256" key="5">
    <source>
        <dbReference type="ARBA" id="ARBA00022884"/>
    </source>
</evidence>
<dbReference type="Gene3D" id="1.10.8.100">
    <property type="entry name" value="Ribosomal RNA adenine dimethylase-like, domain 2"/>
    <property type="match status" value="1"/>
</dbReference>
<dbReference type="CDD" id="cd02440">
    <property type="entry name" value="AdoMet_MTases"/>
    <property type="match status" value="1"/>
</dbReference>
<name>A0A1X7K9X5_9BACL</name>
<gene>
    <name evidence="10" type="ORF">SAMN06295960_2258</name>
</gene>
<evidence type="ECO:0000259" key="9">
    <source>
        <dbReference type="SMART" id="SM00650"/>
    </source>
</evidence>
<dbReference type="InterPro" id="IPR029063">
    <property type="entry name" value="SAM-dependent_MTases_sf"/>
</dbReference>
<evidence type="ECO:0000256" key="4">
    <source>
        <dbReference type="ARBA" id="ARBA00022691"/>
    </source>
</evidence>
<dbReference type="GO" id="GO:0003723">
    <property type="term" value="F:RNA binding"/>
    <property type="evidence" value="ECO:0007669"/>
    <property type="project" value="UniProtKB-UniRule"/>
</dbReference>
<dbReference type="EMBL" id="FXAZ01000002">
    <property type="protein sequence ID" value="SMG37882.1"/>
    <property type="molecule type" value="Genomic_DNA"/>
</dbReference>
<evidence type="ECO:0000313" key="11">
    <source>
        <dbReference type="Proteomes" id="UP000193834"/>
    </source>
</evidence>
<organism evidence="10 11">
    <name type="scientific">Paenibacillus aquistagni</name>
    <dbReference type="NCBI Taxonomy" id="1852522"/>
    <lineage>
        <taxon>Bacteria</taxon>
        <taxon>Bacillati</taxon>
        <taxon>Bacillota</taxon>
        <taxon>Bacilli</taxon>
        <taxon>Bacillales</taxon>
        <taxon>Paenibacillaceae</taxon>
        <taxon>Paenibacillus</taxon>
    </lineage>
</organism>
<dbReference type="GO" id="GO:0000179">
    <property type="term" value="F:rRNA (adenine-N6,N6-)-dimethyltransferase activity"/>
    <property type="evidence" value="ECO:0007669"/>
    <property type="project" value="UniProtKB-UniRule"/>
</dbReference>
<evidence type="ECO:0000256" key="7">
    <source>
        <dbReference type="ARBA" id="ARBA00030809"/>
    </source>
</evidence>
<dbReference type="PANTHER" id="PTHR11727:SF7">
    <property type="entry name" value="DIMETHYLADENOSINE TRANSFERASE-RELATED"/>
    <property type="match status" value="1"/>
</dbReference>